<dbReference type="InterPro" id="IPR057290">
    <property type="entry name" value="CHX17_C"/>
</dbReference>
<evidence type="ECO:0000313" key="14">
    <source>
        <dbReference type="Proteomes" id="UP000813463"/>
    </source>
</evidence>
<dbReference type="GeneID" id="110798703"/>
<evidence type="ECO:0000256" key="5">
    <source>
        <dbReference type="ARBA" id="ARBA00022958"/>
    </source>
</evidence>
<dbReference type="Proteomes" id="UP000813463">
    <property type="component" value="Chromosome 6"/>
</dbReference>
<feature type="transmembrane region" description="Helical" evidence="10">
    <location>
        <begin position="359"/>
        <end position="380"/>
    </location>
</feature>
<comment type="subcellular location">
    <subcellularLocation>
        <location evidence="1">Membrane</location>
        <topology evidence="1">Multi-pass membrane protein</topology>
    </subcellularLocation>
</comment>
<dbReference type="GO" id="GO:1902600">
    <property type="term" value="P:proton transmembrane transport"/>
    <property type="evidence" value="ECO:0007669"/>
    <property type="project" value="InterPro"/>
</dbReference>
<dbReference type="AlphaFoldDB" id="A0A9R0K6K0"/>
<evidence type="ECO:0000259" key="13">
    <source>
        <dbReference type="Pfam" id="PF23259"/>
    </source>
</evidence>
<feature type="transmembrane region" description="Helical" evidence="10">
    <location>
        <begin position="111"/>
        <end position="134"/>
    </location>
</feature>
<keyword evidence="4 10" id="KW-0812">Transmembrane</keyword>
<reference evidence="14" key="1">
    <citation type="journal article" date="2021" name="Nat. Commun.">
        <title>Genomic analyses provide insights into spinach domestication and the genetic basis of agronomic traits.</title>
        <authorList>
            <person name="Cai X."/>
            <person name="Sun X."/>
            <person name="Xu C."/>
            <person name="Sun H."/>
            <person name="Wang X."/>
            <person name="Ge C."/>
            <person name="Zhang Z."/>
            <person name="Wang Q."/>
            <person name="Fei Z."/>
            <person name="Jiao C."/>
            <person name="Wang Q."/>
        </authorList>
    </citation>
    <scope>NUCLEOTIDE SEQUENCE [LARGE SCALE GENOMIC DNA]</scope>
    <source>
        <strain evidence="14">cv. Varoflay</strain>
    </source>
</reference>
<feature type="transmembrane region" description="Helical" evidence="10">
    <location>
        <begin position="20"/>
        <end position="38"/>
    </location>
</feature>
<evidence type="ECO:0000256" key="10">
    <source>
        <dbReference type="SAM" id="Phobius"/>
    </source>
</evidence>
<evidence type="ECO:0000259" key="11">
    <source>
        <dbReference type="Pfam" id="PF00999"/>
    </source>
</evidence>
<evidence type="ECO:0000256" key="1">
    <source>
        <dbReference type="ARBA" id="ARBA00004141"/>
    </source>
</evidence>
<dbReference type="InterPro" id="IPR006153">
    <property type="entry name" value="Cation/H_exchanger_TM"/>
</dbReference>
<evidence type="ECO:0000256" key="8">
    <source>
        <dbReference type="ARBA" id="ARBA00023136"/>
    </source>
</evidence>
<feature type="domain" description="Cation/H(+) antiporter C-terminal" evidence="13">
    <location>
        <begin position="612"/>
        <end position="776"/>
    </location>
</feature>
<dbReference type="GO" id="GO:0015297">
    <property type="term" value="F:antiporter activity"/>
    <property type="evidence" value="ECO:0007669"/>
    <property type="project" value="InterPro"/>
</dbReference>
<proteinExistence type="inferred from homology"/>
<dbReference type="PANTHER" id="PTHR32468:SF18">
    <property type="entry name" value="CATION_H(+) ANTIPORTER 1"/>
    <property type="match status" value="1"/>
</dbReference>
<dbReference type="InterPro" id="IPR057291">
    <property type="entry name" value="CHX17_2nd"/>
</dbReference>
<feature type="transmembrane region" description="Helical" evidence="10">
    <location>
        <begin position="325"/>
        <end position="347"/>
    </location>
</feature>
<dbReference type="GO" id="GO:0006813">
    <property type="term" value="P:potassium ion transport"/>
    <property type="evidence" value="ECO:0007669"/>
    <property type="project" value="UniProtKB-KW"/>
</dbReference>
<feature type="transmembrane region" description="Helical" evidence="10">
    <location>
        <begin position="146"/>
        <end position="168"/>
    </location>
</feature>
<feature type="domain" description="Cation/H+ exchanger transmembrane" evidence="11">
    <location>
        <begin position="30"/>
        <end position="413"/>
    </location>
</feature>
<feature type="transmembrane region" description="Helical" evidence="10">
    <location>
        <begin position="50"/>
        <end position="67"/>
    </location>
</feature>
<dbReference type="KEGG" id="soe:110798703"/>
<protein>
    <submittedName>
        <fullName evidence="15">Cation/H(+) antiporter 2-like</fullName>
    </submittedName>
</protein>
<dbReference type="PANTHER" id="PTHR32468">
    <property type="entry name" value="CATION/H + ANTIPORTER"/>
    <property type="match status" value="1"/>
</dbReference>
<feature type="transmembrane region" description="Helical" evidence="10">
    <location>
        <begin position="79"/>
        <end position="99"/>
    </location>
</feature>
<accession>A0A9R0K6K0</accession>
<dbReference type="OrthoDB" id="671744at2759"/>
<dbReference type="InterPro" id="IPR038770">
    <property type="entry name" value="Na+/solute_symporter_sf"/>
</dbReference>
<evidence type="ECO:0000256" key="3">
    <source>
        <dbReference type="ARBA" id="ARBA00022538"/>
    </source>
</evidence>
<evidence type="ECO:0000313" key="15">
    <source>
        <dbReference type="RefSeq" id="XP_021859583.1"/>
    </source>
</evidence>
<dbReference type="GO" id="GO:0006885">
    <property type="term" value="P:regulation of pH"/>
    <property type="evidence" value="ECO:0000318"/>
    <property type="project" value="GO_Central"/>
</dbReference>
<dbReference type="RefSeq" id="XP_021859583.1">
    <property type="nucleotide sequence ID" value="XM_022003891.2"/>
</dbReference>
<keyword evidence="7" id="KW-0406">Ion transport</keyword>
<evidence type="ECO:0000256" key="2">
    <source>
        <dbReference type="ARBA" id="ARBA00022448"/>
    </source>
</evidence>
<keyword evidence="8 10" id="KW-0472">Membrane</keyword>
<keyword evidence="5" id="KW-0630">Potassium</keyword>
<organism evidence="14 15">
    <name type="scientific">Spinacia oleracea</name>
    <name type="common">Spinach</name>
    <dbReference type="NCBI Taxonomy" id="3562"/>
    <lineage>
        <taxon>Eukaryota</taxon>
        <taxon>Viridiplantae</taxon>
        <taxon>Streptophyta</taxon>
        <taxon>Embryophyta</taxon>
        <taxon>Tracheophyta</taxon>
        <taxon>Spermatophyta</taxon>
        <taxon>Magnoliopsida</taxon>
        <taxon>eudicotyledons</taxon>
        <taxon>Gunneridae</taxon>
        <taxon>Pentapetalae</taxon>
        <taxon>Caryophyllales</taxon>
        <taxon>Chenopodiaceae</taxon>
        <taxon>Chenopodioideae</taxon>
        <taxon>Anserineae</taxon>
        <taxon>Spinacia</taxon>
    </lineage>
</organism>
<evidence type="ECO:0000256" key="4">
    <source>
        <dbReference type="ARBA" id="ARBA00022692"/>
    </source>
</evidence>
<feature type="transmembrane region" description="Helical" evidence="10">
    <location>
        <begin position="392"/>
        <end position="412"/>
    </location>
</feature>
<dbReference type="Pfam" id="PF00999">
    <property type="entry name" value="Na_H_Exchanger"/>
    <property type="match status" value="1"/>
</dbReference>
<feature type="transmembrane region" description="Helical" evidence="10">
    <location>
        <begin position="180"/>
        <end position="203"/>
    </location>
</feature>
<comment type="similarity">
    <text evidence="9">Belongs to the monovalent cation:proton antiporter 2 (CPA2) transporter (TC 2.A.37) family. CHX (TC 2.A.37.4) subfamily.</text>
</comment>
<feature type="domain" description="Cation/H(+) antiporter central" evidence="12">
    <location>
        <begin position="467"/>
        <end position="602"/>
    </location>
</feature>
<dbReference type="GO" id="GO:0098662">
    <property type="term" value="P:inorganic cation transmembrane transport"/>
    <property type="evidence" value="ECO:0000318"/>
    <property type="project" value="GO_Central"/>
</dbReference>
<dbReference type="GO" id="GO:0012505">
    <property type="term" value="C:endomembrane system"/>
    <property type="evidence" value="ECO:0000318"/>
    <property type="project" value="GO_Central"/>
</dbReference>
<dbReference type="GO" id="GO:0016020">
    <property type="term" value="C:membrane"/>
    <property type="evidence" value="ECO:0007669"/>
    <property type="project" value="UniProtKB-SubCell"/>
</dbReference>
<dbReference type="Pfam" id="PF23259">
    <property type="entry name" value="CHX17_C"/>
    <property type="match status" value="1"/>
</dbReference>
<keyword evidence="14" id="KW-1185">Reference proteome</keyword>
<name>A0A9R0K6K0_SPIOL</name>
<evidence type="ECO:0000256" key="6">
    <source>
        <dbReference type="ARBA" id="ARBA00022989"/>
    </source>
</evidence>
<reference evidence="15" key="2">
    <citation type="submission" date="2025-08" db="UniProtKB">
        <authorList>
            <consortium name="RefSeq"/>
        </authorList>
    </citation>
    <scope>IDENTIFICATION</scope>
    <source>
        <tissue evidence="15">Leaf</tissue>
    </source>
</reference>
<feature type="transmembrane region" description="Helical" evidence="10">
    <location>
        <begin position="209"/>
        <end position="230"/>
    </location>
</feature>
<keyword evidence="2" id="KW-0813">Transport</keyword>
<dbReference type="Gene3D" id="1.20.1530.20">
    <property type="match status" value="1"/>
</dbReference>
<evidence type="ECO:0000256" key="7">
    <source>
        <dbReference type="ARBA" id="ARBA00023065"/>
    </source>
</evidence>
<keyword evidence="6 10" id="KW-1133">Transmembrane helix</keyword>
<dbReference type="InterPro" id="IPR050794">
    <property type="entry name" value="CPA2_transporter"/>
</dbReference>
<keyword evidence="3" id="KW-0633">Potassium transport</keyword>
<feature type="transmembrane region" description="Helical" evidence="10">
    <location>
        <begin position="265"/>
        <end position="283"/>
    </location>
</feature>
<gene>
    <name evidence="15" type="primary">LOC110798703</name>
</gene>
<sequence>MDVTTKVLCGQDLFNPVLAMGLQASLLLSLSHLLQIGVKSIGIPTPIPQMIAGLLIGHSFLSNPNLFGENFIQASSADYYNVLAFFGRTCVVFLIGLELDISYMKRHIRAASTIVVGSASPCIVIAGATSYLMFTNFINNKASFTAFFFIFMVAIANSASPLIIRFISELRLGTSDFGRLAICASMINDIICIFVGGLVTMIIRAHFKWTTWLWSLLFTVVVCFIVRRIAFLLNKLSHESQYLKNTQILPLFLLVLLSATVVDKWGSANSLLAALALGLTFPRKGKTARTMIHKLSYTVYTFVLPIYFGYTGFQADFTNAKDTKNLLTIVGVLLLCIGGKISGTLIACCRLNIPLKEGIVLGLLLNLKGHYDVMILGSITLKEDWNKGFVEVMLITTILNTLISGIAIVFLVSKDNNTFAYRAVPLDQQNPETELRVLACVHGPRNVPTMVKVIGWLSWSKDLPICAYLMHLVELLPKKRTSKMYHQLEDDELSDDDAYGGNDAVEINNGVDDFVGETGVFIRQMKVVSSISKLSEDVCDIAEDLRASLIILPFHKHQRIDGKMESGKEGIRTTNQRVLRHAPCTVAILVDRGLGGSSQQSNQLGLNTVPHVAALFFGGSDDREALSLSTYIAMHLDMNLTIIRFLQASSNDNTPERINVSSVDNEQILMAMPSRGAQDEADDAFLEDFYNRYVTSGQVGYIEKCVRNGSQTATALRDIIDMYQLFIVGNGGRRNSAITTGMSDWEECPEIGNVGDLLASSEFDPNCSVLIIQQYKAPLDD</sequence>
<dbReference type="Pfam" id="PF23256">
    <property type="entry name" value="CHX17_2nd"/>
    <property type="match status" value="1"/>
</dbReference>
<evidence type="ECO:0000259" key="12">
    <source>
        <dbReference type="Pfam" id="PF23256"/>
    </source>
</evidence>
<feature type="transmembrane region" description="Helical" evidence="10">
    <location>
        <begin position="295"/>
        <end position="313"/>
    </location>
</feature>
<evidence type="ECO:0000256" key="9">
    <source>
        <dbReference type="ARBA" id="ARBA00038341"/>
    </source>
</evidence>